<dbReference type="AlphaFoldDB" id="A0AA38C822"/>
<dbReference type="EMBL" id="JAHRHJ020000011">
    <property type="protein sequence ID" value="KAH9295545.1"/>
    <property type="molecule type" value="Genomic_DNA"/>
</dbReference>
<proteinExistence type="predicted"/>
<sequence>MGNILRRSLKREVMKVDGRKTKMQRCSYVKEVFCDYPNHEADSVPRLGNLSRPLPHSEEIDDKSTKYSKGALRIISASDNGSTVRLRIRLTKEELASL</sequence>
<organism evidence="1 2">
    <name type="scientific">Taxus chinensis</name>
    <name type="common">Chinese yew</name>
    <name type="synonym">Taxus wallichiana var. chinensis</name>
    <dbReference type="NCBI Taxonomy" id="29808"/>
    <lineage>
        <taxon>Eukaryota</taxon>
        <taxon>Viridiplantae</taxon>
        <taxon>Streptophyta</taxon>
        <taxon>Embryophyta</taxon>
        <taxon>Tracheophyta</taxon>
        <taxon>Spermatophyta</taxon>
        <taxon>Pinopsida</taxon>
        <taxon>Pinidae</taxon>
        <taxon>Conifers II</taxon>
        <taxon>Cupressales</taxon>
        <taxon>Taxaceae</taxon>
        <taxon>Taxus</taxon>
    </lineage>
</organism>
<comment type="caution">
    <text evidence="1">The sequence shown here is derived from an EMBL/GenBank/DDBJ whole genome shotgun (WGS) entry which is preliminary data.</text>
</comment>
<feature type="non-terminal residue" evidence="1">
    <location>
        <position position="98"/>
    </location>
</feature>
<dbReference type="Proteomes" id="UP000824469">
    <property type="component" value="Unassembled WGS sequence"/>
</dbReference>
<accession>A0AA38C822</accession>
<name>A0AA38C822_TAXCH</name>
<gene>
    <name evidence="1" type="ORF">KI387_039133</name>
</gene>
<reference evidence="1 2" key="1">
    <citation type="journal article" date="2021" name="Nat. Plants">
        <title>The Taxus genome provides insights into paclitaxel biosynthesis.</title>
        <authorList>
            <person name="Xiong X."/>
            <person name="Gou J."/>
            <person name="Liao Q."/>
            <person name="Li Y."/>
            <person name="Zhou Q."/>
            <person name="Bi G."/>
            <person name="Li C."/>
            <person name="Du R."/>
            <person name="Wang X."/>
            <person name="Sun T."/>
            <person name="Guo L."/>
            <person name="Liang H."/>
            <person name="Lu P."/>
            <person name="Wu Y."/>
            <person name="Zhang Z."/>
            <person name="Ro D.K."/>
            <person name="Shang Y."/>
            <person name="Huang S."/>
            <person name="Yan J."/>
        </authorList>
    </citation>
    <scope>NUCLEOTIDE SEQUENCE [LARGE SCALE GENOMIC DNA]</scope>
    <source>
        <strain evidence="1">Ta-2019</strain>
    </source>
</reference>
<keyword evidence="2" id="KW-1185">Reference proteome</keyword>
<evidence type="ECO:0000313" key="1">
    <source>
        <dbReference type="EMBL" id="KAH9295545.1"/>
    </source>
</evidence>
<evidence type="ECO:0000313" key="2">
    <source>
        <dbReference type="Proteomes" id="UP000824469"/>
    </source>
</evidence>
<protein>
    <submittedName>
        <fullName evidence="1">Uncharacterized protein</fullName>
    </submittedName>
</protein>